<dbReference type="AlphaFoldDB" id="A0ABD0LFZ2"/>
<accession>A0ABD0LFZ2</accession>
<dbReference type="Proteomes" id="UP001519460">
    <property type="component" value="Unassembled WGS sequence"/>
</dbReference>
<name>A0ABD0LFZ2_9CAEN</name>
<protein>
    <submittedName>
        <fullName evidence="1">Uncharacterized protein</fullName>
    </submittedName>
</protein>
<comment type="caution">
    <text evidence="1">The sequence shown here is derived from an EMBL/GenBank/DDBJ whole genome shotgun (WGS) entry which is preliminary data.</text>
</comment>
<gene>
    <name evidence="1" type="ORF">BaRGS_00010853</name>
</gene>
<keyword evidence="2" id="KW-1185">Reference proteome</keyword>
<evidence type="ECO:0000313" key="1">
    <source>
        <dbReference type="EMBL" id="KAK7497982.1"/>
    </source>
</evidence>
<reference evidence="1 2" key="1">
    <citation type="journal article" date="2023" name="Sci. Data">
        <title>Genome assembly of the Korean intertidal mud-creeper Batillaria attramentaria.</title>
        <authorList>
            <person name="Patra A.K."/>
            <person name="Ho P.T."/>
            <person name="Jun S."/>
            <person name="Lee S.J."/>
            <person name="Kim Y."/>
            <person name="Won Y.J."/>
        </authorList>
    </citation>
    <scope>NUCLEOTIDE SEQUENCE [LARGE SCALE GENOMIC DNA]</scope>
    <source>
        <strain evidence="1">Wonlab-2016</strain>
    </source>
</reference>
<evidence type="ECO:0000313" key="2">
    <source>
        <dbReference type="Proteomes" id="UP001519460"/>
    </source>
</evidence>
<dbReference type="EMBL" id="JACVVK020000054">
    <property type="protein sequence ID" value="KAK7497982.1"/>
    <property type="molecule type" value="Genomic_DNA"/>
</dbReference>
<proteinExistence type="predicted"/>
<organism evidence="1 2">
    <name type="scientific">Batillaria attramentaria</name>
    <dbReference type="NCBI Taxonomy" id="370345"/>
    <lineage>
        <taxon>Eukaryota</taxon>
        <taxon>Metazoa</taxon>
        <taxon>Spiralia</taxon>
        <taxon>Lophotrochozoa</taxon>
        <taxon>Mollusca</taxon>
        <taxon>Gastropoda</taxon>
        <taxon>Caenogastropoda</taxon>
        <taxon>Sorbeoconcha</taxon>
        <taxon>Cerithioidea</taxon>
        <taxon>Batillariidae</taxon>
        <taxon>Batillaria</taxon>
    </lineage>
</organism>
<sequence>MTVHALCVPMDEKIAKILTPFPLSMQERTMTQRNEMTVPSVSGAKQCLILVLTVPVQPELYGLVVYFLYGIRKSVHRCHDDQEVVLFDISARSC</sequence>